<keyword evidence="2" id="KW-1185">Reference proteome</keyword>
<sequence length="172" mass="19232">MCLTSKKAHLGESLTRTGPVCTGGNDSSGIHLVPICPPLHLKEQTTVNEAQNKHLTTASSLDIPHSDLCVPRHVYWRRTPQGKERSHLHVTRTHQSTGLYADYLRLTGYQLAIVRSFVAGPFLESDLGKRFYTRIPTAYAQSHTSRLLDARGAYTTETFRVGILFLPLFWAS</sequence>
<name>A0A6G1KPU8_9PLEO</name>
<dbReference type="EMBL" id="MU005764">
    <property type="protein sequence ID" value="KAF2714869.1"/>
    <property type="molecule type" value="Genomic_DNA"/>
</dbReference>
<evidence type="ECO:0000313" key="1">
    <source>
        <dbReference type="EMBL" id="KAF2714869.1"/>
    </source>
</evidence>
<gene>
    <name evidence="1" type="ORF">K504DRAFT_12653</name>
</gene>
<accession>A0A6G1KPU8</accession>
<protein>
    <submittedName>
        <fullName evidence="1">Uncharacterized protein</fullName>
    </submittedName>
</protein>
<dbReference type="AlphaFoldDB" id="A0A6G1KPU8"/>
<reference evidence="1" key="1">
    <citation type="journal article" date="2020" name="Stud. Mycol.">
        <title>101 Dothideomycetes genomes: a test case for predicting lifestyles and emergence of pathogens.</title>
        <authorList>
            <person name="Haridas S."/>
            <person name="Albert R."/>
            <person name="Binder M."/>
            <person name="Bloem J."/>
            <person name="Labutti K."/>
            <person name="Salamov A."/>
            <person name="Andreopoulos B."/>
            <person name="Baker S."/>
            <person name="Barry K."/>
            <person name="Bills G."/>
            <person name="Bluhm B."/>
            <person name="Cannon C."/>
            <person name="Castanera R."/>
            <person name="Culley D."/>
            <person name="Daum C."/>
            <person name="Ezra D."/>
            <person name="Gonzalez J."/>
            <person name="Henrissat B."/>
            <person name="Kuo A."/>
            <person name="Liang C."/>
            <person name="Lipzen A."/>
            <person name="Lutzoni F."/>
            <person name="Magnuson J."/>
            <person name="Mondo S."/>
            <person name="Nolan M."/>
            <person name="Ohm R."/>
            <person name="Pangilinan J."/>
            <person name="Park H.-J."/>
            <person name="Ramirez L."/>
            <person name="Alfaro M."/>
            <person name="Sun H."/>
            <person name="Tritt A."/>
            <person name="Yoshinaga Y."/>
            <person name="Zwiers L.-H."/>
            <person name="Turgeon B."/>
            <person name="Goodwin S."/>
            <person name="Spatafora J."/>
            <person name="Crous P."/>
            <person name="Grigoriev I."/>
        </authorList>
    </citation>
    <scope>NUCLEOTIDE SEQUENCE</scope>
    <source>
        <strain evidence="1">CBS 279.74</strain>
    </source>
</reference>
<evidence type="ECO:0000313" key="2">
    <source>
        <dbReference type="Proteomes" id="UP000799428"/>
    </source>
</evidence>
<organism evidence="1 2">
    <name type="scientific">Pleomassaria siparia CBS 279.74</name>
    <dbReference type="NCBI Taxonomy" id="1314801"/>
    <lineage>
        <taxon>Eukaryota</taxon>
        <taxon>Fungi</taxon>
        <taxon>Dikarya</taxon>
        <taxon>Ascomycota</taxon>
        <taxon>Pezizomycotina</taxon>
        <taxon>Dothideomycetes</taxon>
        <taxon>Pleosporomycetidae</taxon>
        <taxon>Pleosporales</taxon>
        <taxon>Pleomassariaceae</taxon>
        <taxon>Pleomassaria</taxon>
    </lineage>
</organism>
<proteinExistence type="predicted"/>
<dbReference type="Proteomes" id="UP000799428">
    <property type="component" value="Unassembled WGS sequence"/>
</dbReference>